<dbReference type="PANTHER" id="PTHR44936">
    <property type="entry name" value="SENSOR PROTEIN CREC"/>
    <property type="match status" value="1"/>
</dbReference>
<keyword evidence="7" id="KW-0808">Transferase</keyword>
<dbReference type="Pfam" id="PF00672">
    <property type="entry name" value="HAMP"/>
    <property type="match status" value="1"/>
</dbReference>
<dbReference type="GO" id="GO:0005524">
    <property type="term" value="F:ATP binding"/>
    <property type="evidence" value="ECO:0007669"/>
    <property type="project" value="UniProtKB-KW"/>
</dbReference>
<keyword evidence="5" id="KW-0997">Cell inner membrane</keyword>
<dbReference type="Proteomes" id="UP000276254">
    <property type="component" value="Chromosome"/>
</dbReference>
<dbReference type="CDD" id="cd00082">
    <property type="entry name" value="HisKA"/>
    <property type="match status" value="1"/>
</dbReference>
<dbReference type="KEGG" id="spha:D3Y57_14945"/>
<dbReference type="EC" id="2.7.13.3" evidence="3"/>
<dbReference type="InterPro" id="IPR003661">
    <property type="entry name" value="HisK_dim/P_dom"/>
</dbReference>
<evidence type="ECO:0000256" key="4">
    <source>
        <dbReference type="ARBA" id="ARBA00022475"/>
    </source>
</evidence>
<dbReference type="GO" id="GO:0005886">
    <property type="term" value="C:plasma membrane"/>
    <property type="evidence" value="ECO:0007669"/>
    <property type="project" value="UniProtKB-SubCell"/>
</dbReference>
<dbReference type="SMART" id="SM00388">
    <property type="entry name" value="HisKA"/>
    <property type="match status" value="1"/>
</dbReference>
<dbReference type="SMART" id="SM00304">
    <property type="entry name" value="HAMP"/>
    <property type="match status" value="1"/>
</dbReference>
<keyword evidence="13" id="KW-0902">Two-component regulatory system</keyword>
<evidence type="ECO:0000313" key="19">
    <source>
        <dbReference type="Proteomes" id="UP000276254"/>
    </source>
</evidence>
<comment type="catalytic activity">
    <reaction evidence="1">
        <text>ATP + protein L-histidine = ADP + protein N-phospho-L-histidine.</text>
        <dbReference type="EC" id="2.7.13.3"/>
    </reaction>
</comment>
<organism evidence="18 19">
    <name type="scientific">Sphingomonas paeninsulae</name>
    <dbReference type="NCBI Taxonomy" id="2319844"/>
    <lineage>
        <taxon>Bacteria</taxon>
        <taxon>Pseudomonadati</taxon>
        <taxon>Pseudomonadota</taxon>
        <taxon>Alphaproteobacteria</taxon>
        <taxon>Sphingomonadales</taxon>
        <taxon>Sphingomonadaceae</taxon>
        <taxon>Sphingomonas</taxon>
    </lineage>
</organism>
<dbReference type="CDD" id="cd00075">
    <property type="entry name" value="HATPase"/>
    <property type="match status" value="1"/>
</dbReference>
<keyword evidence="10" id="KW-0418">Kinase</keyword>
<protein>
    <recommendedName>
        <fullName evidence="3">histidine kinase</fullName>
        <ecNumber evidence="3">2.7.13.3</ecNumber>
    </recommendedName>
</protein>
<dbReference type="SMART" id="SM00387">
    <property type="entry name" value="HATPase_c"/>
    <property type="match status" value="1"/>
</dbReference>
<dbReference type="PRINTS" id="PR00344">
    <property type="entry name" value="BCTRLSENSOR"/>
</dbReference>
<dbReference type="AlphaFoldDB" id="A0A494TQG7"/>
<evidence type="ECO:0000259" key="17">
    <source>
        <dbReference type="PROSITE" id="PS50885"/>
    </source>
</evidence>
<proteinExistence type="predicted"/>
<evidence type="ECO:0000313" key="18">
    <source>
        <dbReference type="EMBL" id="AYJ88036.1"/>
    </source>
</evidence>
<dbReference type="InterPro" id="IPR005467">
    <property type="entry name" value="His_kinase_dom"/>
</dbReference>
<dbReference type="Gene3D" id="3.30.565.10">
    <property type="entry name" value="Histidine kinase-like ATPase, C-terminal domain"/>
    <property type="match status" value="1"/>
</dbReference>
<evidence type="ECO:0000256" key="9">
    <source>
        <dbReference type="ARBA" id="ARBA00022741"/>
    </source>
</evidence>
<evidence type="ECO:0000256" key="5">
    <source>
        <dbReference type="ARBA" id="ARBA00022519"/>
    </source>
</evidence>
<evidence type="ECO:0000256" key="10">
    <source>
        <dbReference type="ARBA" id="ARBA00022777"/>
    </source>
</evidence>
<feature type="domain" description="HAMP" evidence="17">
    <location>
        <begin position="181"/>
        <end position="232"/>
    </location>
</feature>
<dbReference type="InterPro" id="IPR004358">
    <property type="entry name" value="Sig_transdc_His_kin-like_C"/>
</dbReference>
<dbReference type="Gene3D" id="1.10.287.130">
    <property type="match status" value="1"/>
</dbReference>
<dbReference type="SUPFAM" id="SSF55874">
    <property type="entry name" value="ATPase domain of HSP90 chaperone/DNA topoisomerase II/histidine kinase"/>
    <property type="match status" value="1"/>
</dbReference>
<dbReference type="Pfam" id="PF00512">
    <property type="entry name" value="HisKA"/>
    <property type="match status" value="1"/>
</dbReference>
<dbReference type="InterPro" id="IPR036097">
    <property type="entry name" value="HisK_dim/P_sf"/>
</dbReference>
<evidence type="ECO:0000256" key="14">
    <source>
        <dbReference type="ARBA" id="ARBA00023136"/>
    </source>
</evidence>
<dbReference type="InterPro" id="IPR003660">
    <property type="entry name" value="HAMP_dom"/>
</dbReference>
<dbReference type="PROSITE" id="PS50885">
    <property type="entry name" value="HAMP"/>
    <property type="match status" value="1"/>
</dbReference>
<reference evidence="18 19" key="1">
    <citation type="submission" date="2018-09" db="EMBL/GenBank/DDBJ databases">
        <title>Sphingomonas peninsula sp. nov., isolated from fildes peninsula, Antarctic soil.</title>
        <authorList>
            <person name="Yingchao G."/>
        </authorList>
    </citation>
    <scope>NUCLEOTIDE SEQUENCE [LARGE SCALE GENOMIC DNA]</scope>
    <source>
        <strain evidence="18 19">YZ-8</strain>
    </source>
</reference>
<evidence type="ECO:0000256" key="11">
    <source>
        <dbReference type="ARBA" id="ARBA00022840"/>
    </source>
</evidence>
<dbReference type="CDD" id="cd06225">
    <property type="entry name" value="HAMP"/>
    <property type="match status" value="1"/>
</dbReference>
<keyword evidence="11" id="KW-0067">ATP-binding</keyword>
<dbReference type="InterPro" id="IPR036890">
    <property type="entry name" value="HATPase_C_sf"/>
</dbReference>
<keyword evidence="14 15" id="KW-0472">Membrane</keyword>
<dbReference type="GO" id="GO:0000155">
    <property type="term" value="F:phosphorelay sensor kinase activity"/>
    <property type="evidence" value="ECO:0007669"/>
    <property type="project" value="InterPro"/>
</dbReference>
<dbReference type="EMBL" id="CP032829">
    <property type="protein sequence ID" value="AYJ88036.1"/>
    <property type="molecule type" value="Genomic_DNA"/>
</dbReference>
<comment type="subcellular location">
    <subcellularLocation>
        <location evidence="2">Cell inner membrane</location>
        <topology evidence="2">Multi-pass membrane protein</topology>
    </subcellularLocation>
</comment>
<dbReference type="PANTHER" id="PTHR44936:SF5">
    <property type="entry name" value="SENSOR HISTIDINE KINASE ENVZ"/>
    <property type="match status" value="1"/>
</dbReference>
<evidence type="ECO:0000256" key="1">
    <source>
        <dbReference type="ARBA" id="ARBA00000085"/>
    </source>
</evidence>
<dbReference type="InterPro" id="IPR003594">
    <property type="entry name" value="HATPase_dom"/>
</dbReference>
<keyword evidence="19" id="KW-1185">Reference proteome</keyword>
<keyword evidence="8 15" id="KW-0812">Transmembrane</keyword>
<dbReference type="OrthoDB" id="9804645at2"/>
<dbReference type="SUPFAM" id="SSF47384">
    <property type="entry name" value="Homodimeric domain of signal transducing histidine kinase"/>
    <property type="match status" value="1"/>
</dbReference>
<evidence type="ECO:0000256" key="3">
    <source>
        <dbReference type="ARBA" id="ARBA00012438"/>
    </source>
</evidence>
<evidence type="ECO:0000256" key="8">
    <source>
        <dbReference type="ARBA" id="ARBA00022692"/>
    </source>
</evidence>
<evidence type="ECO:0000256" key="2">
    <source>
        <dbReference type="ARBA" id="ARBA00004429"/>
    </source>
</evidence>
<keyword evidence="9" id="KW-0547">Nucleotide-binding</keyword>
<dbReference type="PROSITE" id="PS50109">
    <property type="entry name" value="HIS_KIN"/>
    <property type="match status" value="1"/>
</dbReference>
<evidence type="ECO:0000256" key="15">
    <source>
        <dbReference type="SAM" id="Phobius"/>
    </source>
</evidence>
<keyword evidence="6" id="KW-0597">Phosphoprotein</keyword>
<evidence type="ECO:0000256" key="6">
    <source>
        <dbReference type="ARBA" id="ARBA00022553"/>
    </source>
</evidence>
<feature type="transmembrane region" description="Helical" evidence="15">
    <location>
        <begin position="12"/>
        <end position="35"/>
    </location>
</feature>
<feature type="domain" description="Histidine kinase" evidence="16">
    <location>
        <begin position="240"/>
        <end position="438"/>
    </location>
</feature>
<sequence>MLKQLKNHSLGLLGRLFLILLLTVLVEFSASTLLYERASQLSLREDEAHRLAEHLVVSRALLDKWPQEQRKRIARDLVTDRYGIGWSIAQPSSSSFRPHLDEMQRQILAWEPQLARSSLHLRLPALQNGSTVLGDLRLSDGSWMTFEMRGLTSQGNLAVSRILRALIPALILLLFSGLLIRSTLRPLRTLIGATSKVGLGKREPIEEAGSAEIRSLIHAFNEMQDRIHKLIESRTLALAAVSHDLRTPLARLQLRIEAVRETGLREELGSDVAEMDDMVASLLAFFGRQSDAEKPALADLAVTVLTLVNNAADRGLNAHYIGPDHLEITLHVSAIRRAISNLLENALHYGGRAEVRLESSDSEITITVDDDGPGIPEDRIAEVQQPFVRLADARERNTSGLGLGLAIVASVVEAEGGVFTLTNRSSGGLSARIKIDRP</sequence>
<keyword evidence="4" id="KW-1003">Cell membrane</keyword>
<evidence type="ECO:0000256" key="13">
    <source>
        <dbReference type="ARBA" id="ARBA00023012"/>
    </source>
</evidence>
<name>A0A494TQG7_SPHPE</name>
<evidence type="ECO:0000259" key="16">
    <source>
        <dbReference type="PROSITE" id="PS50109"/>
    </source>
</evidence>
<accession>A0A494TQG7</accession>
<gene>
    <name evidence="18" type="ORF">D3Y57_14945</name>
</gene>
<dbReference type="Pfam" id="PF02518">
    <property type="entry name" value="HATPase_c"/>
    <property type="match status" value="1"/>
</dbReference>
<evidence type="ECO:0000256" key="12">
    <source>
        <dbReference type="ARBA" id="ARBA00022989"/>
    </source>
</evidence>
<dbReference type="InterPro" id="IPR050980">
    <property type="entry name" value="2C_sensor_his_kinase"/>
</dbReference>
<keyword evidence="12 15" id="KW-1133">Transmembrane helix</keyword>
<evidence type="ECO:0000256" key="7">
    <source>
        <dbReference type="ARBA" id="ARBA00022679"/>
    </source>
</evidence>